<proteinExistence type="predicted"/>
<gene>
    <name evidence="1" type="ORF">GCM10008179_02640</name>
</gene>
<reference evidence="1" key="2">
    <citation type="submission" date="2023-01" db="EMBL/GenBank/DDBJ databases">
        <authorList>
            <person name="Sun Q."/>
            <person name="Evtushenko L."/>
        </authorList>
    </citation>
    <scope>NUCLEOTIDE SEQUENCE</scope>
    <source>
        <strain evidence="1">VKM B-2347</strain>
    </source>
</reference>
<dbReference type="EMBL" id="BSFI01000001">
    <property type="protein sequence ID" value="GLK66626.1"/>
    <property type="molecule type" value="Genomic_DNA"/>
</dbReference>
<dbReference type="Pfam" id="PF09694">
    <property type="entry name" value="Gcw_chp"/>
    <property type="match status" value="1"/>
</dbReference>
<dbReference type="NCBIfam" id="TIGR02001">
    <property type="entry name" value="gcw_chp"/>
    <property type="match status" value="1"/>
</dbReference>
<dbReference type="AlphaFoldDB" id="A0A9W6MUA3"/>
<evidence type="ECO:0000313" key="2">
    <source>
        <dbReference type="Proteomes" id="UP001143372"/>
    </source>
</evidence>
<dbReference type="InterPro" id="IPR010239">
    <property type="entry name" value="CHP02001"/>
</dbReference>
<reference evidence="1" key="1">
    <citation type="journal article" date="2014" name="Int. J. Syst. Evol. Microbiol.">
        <title>Complete genome sequence of Corynebacterium casei LMG S-19264T (=DSM 44701T), isolated from a smear-ripened cheese.</title>
        <authorList>
            <consortium name="US DOE Joint Genome Institute (JGI-PGF)"/>
            <person name="Walter F."/>
            <person name="Albersmeier A."/>
            <person name="Kalinowski J."/>
            <person name="Ruckert C."/>
        </authorList>
    </citation>
    <scope>NUCLEOTIDE SEQUENCE</scope>
    <source>
        <strain evidence="1">VKM B-2347</strain>
    </source>
</reference>
<evidence type="ECO:0000313" key="1">
    <source>
        <dbReference type="EMBL" id="GLK66626.1"/>
    </source>
</evidence>
<keyword evidence="2" id="KW-1185">Reference proteome</keyword>
<comment type="caution">
    <text evidence="1">The sequence shown here is derived from an EMBL/GenBank/DDBJ whole genome shotgun (WGS) entry which is preliminary data.</text>
</comment>
<organism evidence="1 2">
    <name type="scientific">Hansschlegelia plantiphila</name>
    <dbReference type="NCBI Taxonomy" id="374655"/>
    <lineage>
        <taxon>Bacteria</taxon>
        <taxon>Pseudomonadati</taxon>
        <taxon>Pseudomonadota</taxon>
        <taxon>Alphaproteobacteria</taxon>
        <taxon>Hyphomicrobiales</taxon>
        <taxon>Methylopilaceae</taxon>
        <taxon>Hansschlegelia</taxon>
    </lineage>
</organism>
<accession>A0A9W6MUA3</accession>
<name>A0A9W6MUA3_9HYPH</name>
<protein>
    <submittedName>
        <fullName evidence="1">Uncharacterized protein</fullName>
    </submittedName>
</protein>
<sequence length="259" mass="28658">MMVGAASAADLAAPEPIVEASVTPVWDIAFGVKLTSDYVFRGITNSKGNPAVQGYAELQAFDWIYAGIWSSSVDFSSKYGYSDPSSEVDLYGGFRHTWDYFSLDIGGLYYWYPGEKGPARETDYWEIFAKPSFTFGGLSIGPTVYWTSDFVNTSANATYLSGVAKYTFALDSQPDLSFYVSGEFGKQWVERTKYNLGIDYLSWNAGGGVTYKAVTLDLRYSGADLKKRECTPQGFGLKSWCGDRFMASLSFDTSLNKLK</sequence>
<dbReference type="Proteomes" id="UP001143372">
    <property type="component" value="Unassembled WGS sequence"/>
</dbReference>